<dbReference type="STRING" id="1399797.GCA_000518285_01610"/>
<keyword evidence="3" id="KW-1185">Reference proteome</keyword>
<accession>A0A2S5RA22</accession>
<evidence type="ECO:0000313" key="2">
    <source>
        <dbReference type="EMBL" id="PPE04158.1"/>
    </source>
</evidence>
<dbReference type="RefSeq" id="WP_035026428.1">
    <property type="nucleotide sequence ID" value="NZ_PHNE01000006.1"/>
</dbReference>
<dbReference type="Gene3D" id="3.90.1300.10">
    <property type="entry name" value="Amidase signature (AS) domain"/>
    <property type="match status" value="1"/>
</dbReference>
<dbReference type="EMBL" id="PHNE01000006">
    <property type="protein sequence ID" value="PPE04158.1"/>
    <property type="molecule type" value="Genomic_DNA"/>
</dbReference>
<gene>
    <name evidence="2" type="primary">gatA</name>
    <name evidence="2" type="ORF">ELUCI_v1c09380</name>
</gene>
<dbReference type="SUPFAM" id="SSF75304">
    <property type="entry name" value="Amidase signature (AS) enzymes"/>
    <property type="match status" value="1"/>
</dbReference>
<evidence type="ECO:0000259" key="1">
    <source>
        <dbReference type="Pfam" id="PF01425"/>
    </source>
</evidence>
<dbReference type="InterPro" id="IPR036928">
    <property type="entry name" value="AS_sf"/>
</dbReference>
<name>A0A2S5RA22_9MOLU</name>
<proteinExistence type="predicted"/>
<dbReference type="PANTHER" id="PTHR11895:SF151">
    <property type="entry name" value="GLUTAMYL-TRNA(GLN) AMIDOTRANSFERASE SUBUNIT A"/>
    <property type="match status" value="1"/>
</dbReference>
<comment type="caution">
    <text evidence="2">The sequence shown here is derived from an EMBL/GenBank/DDBJ whole genome shotgun (WGS) entry which is preliminary data.</text>
</comment>
<dbReference type="InterPro" id="IPR000120">
    <property type="entry name" value="Amidase"/>
</dbReference>
<evidence type="ECO:0000313" key="3">
    <source>
        <dbReference type="Proteomes" id="UP000237865"/>
    </source>
</evidence>
<keyword evidence="2" id="KW-0808">Transferase</keyword>
<dbReference type="PANTHER" id="PTHR11895">
    <property type="entry name" value="TRANSAMIDASE"/>
    <property type="match status" value="1"/>
</dbReference>
<reference evidence="2 3" key="1">
    <citation type="submission" date="2017-11" db="EMBL/GenBank/DDBJ databases">
        <title>Genome sequence of Entomoplasma lucivorax PIPN-2 (ATCC 49196).</title>
        <authorList>
            <person name="Lo W.-S."/>
            <person name="Gasparich G.E."/>
            <person name="Kuo C.-H."/>
        </authorList>
    </citation>
    <scope>NUCLEOTIDE SEQUENCE [LARGE SCALE GENOMIC DNA]</scope>
    <source>
        <strain evidence="2 3">PIPN-2</strain>
    </source>
</reference>
<organism evidence="2 3">
    <name type="scientific">Williamsoniiplasma lucivorax</name>
    <dbReference type="NCBI Taxonomy" id="209274"/>
    <lineage>
        <taxon>Bacteria</taxon>
        <taxon>Bacillati</taxon>
        <taxon>Mycoplasmatota</taxon>
        <taxon>Mollicutes</taxon>
        <taxon>Entomoplasmatales</taxon>
        <taxon>Williamsoniiplasma</taxon>
    </lineage>
</organism>
<dbReference type="GO" id="GO:0016740">
    <property type="term" value="F:transferase activity"/>
    <property type="evidence" value="ECO:0007669"/>
    <property type="project" value="UniProtKB-KW"/>
</dbReference>
<dbReference type="Proteomes" id="UP000237865">
    <property type="component" value="Unassembled WGS sequence"/>
</dbReference>
<sequence>MDYRKLNIRELHRLLKTKKITAVELTRSVIEQIQKDDQPNFMITLPTEQMLEQARYVDEHFDPKNWLCGIPYFAKDNFSTKGIRTTAGSKILANFIPNYDSTIVELLNQNQSIMAGKVALDELGMGGTGLHCAYGEIANPYNKNHQVGGSSSGSVYGVAKGLVPFALGSDTGDSIRKPASFNGVVGFKPTYGALSRYGVIPYAPSLDHAGFFTRNVEDAAILADATFKKDDKDFTSFQTKDENFYKDIHDLNPKTKFAYIREVHEHLPEKLRLEYEALYAKLIARGYEVNGVNFDLALLNTIGPVYMMISYPEAISSHANLSGMGFGMREDGKNYTEIMIKSRSKYLGEIVKRRFVIGSLNLKQQNQDLYFLKAKRVRRLIANALNEILKNDDILILPPSFEPAPLIESALEADEQSETDFLHDVLVMGNFAGIPSITIPFTKENGMPIGINLNAAVYEDKKVLQAAKLLEDILRVKKRIAGDE</sequence>
<dbReference type="Pfam" id="PF01425">
    <property type="entry name" value="Amidase"/>
    <property type="match status" value="1"/>
</dbReference>
<feature type="domain" description="Amidase" evidence="1">
    <location>
        <begin position="24"/>
        <end position="464"/>
    </location>
</feature>
<protein>
    <submittedName>
        <fullName evidence="2">Aspartyl/glutamyl-tRNA amidotransferase subunit A</fullName>
    </submittedName>
</protein>
<dbReference type="InterPro" id="IPR023631">
    <property type="entry name" value="Amidase_dom"/>
</dbReference>
<dbReference type="AlphaFoldDB" id="A0A2S5RA22"/>